<dbReference type="STRING" id="351160.RRC375"/>
<dbReference type="EMBL" id="AM114193">
    <property type="protein sequence ID" value="CAJ38090.1"/>
    <property type="molecule type" value="Genomic_DNA"/>
</dbReference>
<dbReference type="Pfam" id="PF13424">
    <property type="entry name" value="TPR_12"/>
    <property type="match status" value="1"/>
</dbReference>
<protein>
    <recommendedName>
        <fullName evidence="3">Tetratricopeptide repeat protein</fullName>
    </recommendedName>
</protein>
<name>Q0W0K3_METAR</name>
<evidence type="ECO:0000313" key="2">
    <source>
        <dbReference type="Proteomes" id="UP000000663"/>
    </source>
</evidence>
<sequence length="395" mass="43738">MAARKKLTRLARIGMSHRDKAKSLAAAGMYSEALSELRVALFSLRNENTDGRLNEDIAGVLHSIGMTNLLLNKYQDARTAFADAVAIRRPMTNNPEIAGSLIGLAEACRGMCEFEQAEDTLQEALHISLSQKNDALASRVISMLEMLERTKDELPAGETADSTSADYYTPRAYSGVHAILRNIELNIAPDKVTLGLVLGFPGVDSSLLSRNQDGAPGIGLFFPEKPGMVRSISVTDEEEEKVNAEAIPFKGNFFAPGSYHKNGPLPVPVCKKFTFTTGTGYILKWEITSNGWYRADMELDFKTVEEGFRFILALPFYLSLRNVTVNVKKPLEYRLLSIDEGTFHVTRNPDRVRPGNHLPYAFKRRLFNGSAFGLIDLQSDASLKYGIVSFDLSQE</sequence>
<dbReference type="Gene3D" id="1.25.40.10">
    <property type="entry name" value="Tetratricopeptide repeat domain"/>
    <property type="match status" value="1"/>
</dbReference>
<dbReference type="SUPFAM" id="SSF48452">
    <property type="entry name" value="TPR-like"/>
    <property type="match status" value="1"/>
</dbReference>
<dbReference type="KEGG" id="rci:RRC375"/>
<dbReference type="Proteomes" id="UP000000663">
    <property type="component" value="Chromosome"/>
</dbReference>
<keyword evidence="2" id="KW-1185">Reference proteome</keyword>
<gene>
    <name evidence="1" type="ORF">RRC375</name>
</gene>
<dbReference type="eggNOG" id="arCOG03032">
    <property type="taxonomic scope" value="Archaea"/>
</dbReference>
<evidence type="ECO:0000313" key="1">
    <source>
        <dbReference type="EMBL" id="CAJ38090.1"/>
    </source>
</evidence>
<accession>Q0W0K3</accession>
<reference evidence="1 2" key="1">
    <citation type="journal article" date="2006" name="Science">
        <title>Genome of rice cluster I archaea -- the key methane producers in the rice rhizosphere.</title>
        <authorList>
            <person name="Erkel C."/>
            <person name="Kube M."/>
            <person name="Reinhardt R."/>
            <person name="Liesack W."/>
        </authorList>
    </citation>
    <scope>NUCLEOTIDE SEQUENCE [LARGE SCALE GENOMIC DNA]</scope>
    <source>
        <strain evidence="2">DSM 22066 / NBRC 105507 / MRE50</strain>
    </source>
</reference>
<dbReference type="InterPro" id="IPR011990">
    <property type="entry name" value="TPR-like_helical_dom_sf"/>
</dbReference>
<dbReference type="OrthoDB" id="385054at2157"/>
<dbReference type="AlphaFoldDB" id="Q0W0K3"/>
<organism evidence="1 2">
    <name type="scientific">Methanocella arvoryzae (strain DSM 22066 / NBRC 105507 / MRE50)</name>
    <dbReference type="NCBI Taxonomy" id="351160"/>
    <lineage>
        <taxon>Archaea</taxon>
        <taxon>Methanobacteriati</taxon>
        <taxon>Methanobacteriota</taxon>
        <taxon>Stenosarchaea group</taxon>
        <taxon>Methanomicrobia</taxon>
        <taxon>Methanocellales</taxon>
        <taxon>Methanocellaceae</taxon>
        <taxon>Methanocella</taxon>
    </lineage>
</organism>
<dbReference type="GeneID" id="5144221"/>
<proteinExistence type="predicted"/>
<dbReference type="RefSeq" id="WP_012034505.1">
    <property type="nucleotide sequence ID" value="NC_009464.1"/>
</dbReference>
<evidence type="ECO:0008006" key="3">
    <source>
        <dbReference type="Google" id="ProtNLM"/>
    </source>
</evidence>